<evidence type="ECO:0000313" key="3">
    <source>
        <dbReference type="EMBL" id="GFH56650.1"/>
    </source>
</evidence>
<dbReference type="EMBL" id="BLLK01000055">
    <property type="protein sequence ID" value="GFH56650.1"/>
    <property type="molecule type" value="Genomic_DNA"/>
</dbReference>
<evidence type="ECO:0000256" key="1">
    <source>
        <dbReference type="SAM" id="MobiDB-lite"/>
    </source>
</evidence>
<dbReference type="Proteomes" id="UP001054902">
    <property type="component" value="Unassembled WGS sequence"/>
</dbReference>
<feature type="compositionally biased region" description="Basic and acidic residues" evidence="1">
    <location>
        <begin position="214"/>
        <end position="225"/>
    </location>
</feature>
<dbReference type="GO" id="GO:0003676">
    <property type="term" value="F:nucleic acid binding"/>
    <property type="evidence" value="ECO:0007669"/>
    <property type="project" value="InterPro"/>
</dbReference>
<feature type="compositionally biased region" description="Polar residues" evidence="1">
    <location>
        <begin position="195"/>
        <end position="205"/>
    </location>
</feature>
<feature type="compositionally biased region" description="Polar residues" evidence="1">
    <location>
        <begin position="229"/>
        <end position="242"/>
    </location>
</feature>
<dbReference type="SMART" id="SM00443">
    <property type="entry name" value="G_patch"/>
    <property type="match status" value="1"/>
</dbReference>
<reference evidence="3 4" key="1">
    <citation type="journal article" date="2021" name="Sci. Rep.">
        <title>The genome of the diatom Chaetoceros tenuissimus carries an ancient integrated fragment of an extant virus.</title>
        <authorList>
            <person name="Hongo Y."/>
            <person name="Kimura K."/>
            <person name="Takaki Y."/>
            <person name="Yoshida Y."/>
            <person name="Baba S."/>
            <person name="Kobayashi G."/>
            <person name="Nagasaki K."/>
            <person name="Hano T."/>
            <person name="Tomaru Y."/>
        </authorList>
    </citation>
    <scope>NUCLEOTIDE SEQUENCE [LARGE SCALE GENOMIC DNA]</scope>
    <source>
        <strain evidence="3 4">NIES-3715</strain>
    </source>
</reference>
<proteinExistence type="predicted"/>
<keyword evidence="4" id="KW-1185">Reference proteome</keyword>
<dbReference type="PANTHER" id="PTHR23149:SF9">
    <property type="entry name" value="G PATCH DOMAIN-CONTAINING PROTEIN 4"/>
    <property type="match status" value="1"/>
</dbReference>
<protein>
    <recommendedName>
        <fullName evidence="2">G-patch domain-containing protein</fullName>
    </recommendedName>
</protein>
<feature type="compositionally biased region" description="Basic residues" evidence="1">
    <location>
        <begin position="112"/>
        <end position="128"/>
    </location>
</feature>
<feature type="region of interest" description="Disordered" evidence="1">
    <location>
        <begin position="195"/>
        <end position="279"/>
    </location>
</feature>
<dbReference type="PANTHER" id="PTHR23149">
    <property type="entry name" value="G PATCH DOMAIN CONTAINING PROTEIN"/>
    <property type="match status" value="1"/>
</dbReference>
<sequence length="279" mass="31499">MAYAAELCGSKLKAKLSSTLNESVAAPISSSSFAAKQMKKMGWTEGTGLGKKRDGIVSHIKVKKREEQEGLGIDKERTRNMGVEGMWWSTNVSSTLMKLQQKKKDDNESEKKKSKKSKKKEKKSKKKSKEISMKVYTDEELFKATGGARFGMRAQSRATGKWARTESSNDLKKWEEEVKNQIEWNGLGKAKVLLSQTSSMTTEDSNLSKKRKRGEITDEEKKEDDIQTSDETAQIVSDTNSLEIAEEKNDTVVEKRKKKSEKKAKKAKKKKSKKTKKES</sequence>
<dbReference type="Pfam" id="PF01585">
    <property type="entry name" value="G-patch"/>
    <property type="match status" value="1"/>
</dbReference>
<dbReference type="GO" id="GO:0005730">
    <property type="term" value="C:nucleolus"/>
    <property type="evidence" value="ECO:0007669"/>
    <property type="project" value="TreeGrafter"/>
</dbReference>
<dbReference type="InterPro" id="IPR050656">
    <property type="entry name" value="PINX1"/>
</dbReference>
<feature type="compositionally biased region" description="Basic and acidic residues" evidence="1">
    <location>
        <begin position="245"/>
        <end position="254"/>
    </location>
</feature>
<dbReference type="AlphaFoldDB" id="A0AAD3D4Z9"/>
<accession>A0AAD3D4Z9</accession>
<dbReference type="InterPro" id="IPR000467">
    <property type="entry name" value="G_patch_dom"/>
</dbReference>
<evidence type="ECO:0000313" key="4">
    <source>
        <dbReference type="Proteomes" id="UP001054902"/>
    </source>
</evidence>
<organism evidence="3 4">
    <name type="scientific">Chaetoceros tenuissimus</name>
    <dbReference type="NCBI Taxonomy" id="426638"/>
    <lineage>
        <taxon>Eukaryota</taxon>
        <taxon>Sar</taxon>
        <taxon>Stramenopiles</taxon>
        <taxon>Ochrophyta</taxon>
        <taxon>Bacillariophyta</taxon>
        <taxon>Coscinodiscophyceae</taxon>
        <taxon>Chaetocerotophycidae</taxon>
        <taxon>Chaetocerotales</taxon>
        <taxon>Chaetocerotaceae</taxon>
        <taxon>Chaetoceros</taxon>
    </lineage>
</organism>
<feature type="domain" description="G-patch" evidence="2">
    <location>
        <begin position="30"/>
        <end position="76"/>
    </location>
</feature>
<feature type="compositionally biased region" description="Basic residues" evidence="1">
    <location>
        <begin position="255"/>
        <end position="279"/>
    </location>
</feature>
<feature type="region of interest" description="Disordered" evidence="1">
    <location>
        <begin position="97"/>
        <end position="130"/>
    </location>
</feature>
<comment type="caution">
    <text evidence="3">The sequence shown here is derived from an EMBL/GenBank/DDBJ whole genome shotgun (WGS) entry which is preliminary data.</text>
</comment>
<gene>
    <name evidence="3" type="ORF">CTEN210_13126</name>
</gene>
<name>A0AAD3D4Z9_9STRA</name>
<feature type="compositionally biased region" description="Basic and acidic residues" evidence="1">
    <location>
        <begin position="102"/>
        <end position="111"/>
    </location>
</feature>
<dbReference type="PROSITE" id="PS50174">
    <property type="entry name" value="G_PATCH"/>
    <property type="match status" value="1"/>
</dbReference>
<evidence type="ECO:0000259" key="2">
    <source>
        <dbReference type="PROSITE" id="PS50174"/>
    </source>
</evidence>